<keyword evidence="5" id="KW-1185">Reference proteome</keyword>
<evidence type="ECO:0000259" key="3">
    <source>
        <dbReference type="PROSITE" id="PS51704"/>
    </source>
</evidence>
<dbReference type="EMBL" id="QNRR01000002">
    <property type="protein sequence ID" value="RBP46478.1"/>
    <property type="molecule type" value="Genomic_DNA"/>
</dbReference>
<organism evidence="4 5">
    <name type="scientific">Roseimicrobium gellanilyticum</name>
    <dbReference type="NCBI Taxonomy" id="748857"/>
    <lineage>
        <taxon>Bacteria</taxon>
        <taxon>Pseudomonadati</taxon>
        <taxon>Verrucomicrobiota</taxon>
        <taxon>Verrucomicrobiia</taxon>
        <taxon>Verrucomicrobiales</taxon>
        <taxon>Verrucomicrobiaceae</taxon>
        <taxon>Roseimicrobium</taxon>
    </lineage>
</organism>
<dbReference type="SUPFAM" id="SSF51695">
    <property type="entry name" value="PLC-like phosphodiesterases"/>
    <property type="match status" value="1"/>
</dbReference>
<name>A0A366HTR0_9BACT</name>
<dbReference type="Gene3D" id="3.20.20.190">
    <property type="entry name" value="Phosphatidylinositol (PI) phosphodiesterase"/>
    <property type="match status" value="1"/>
</dbReference>
<dbReference type="CDD" id="cd08556">
    <property type="entry name" value="GDPD"/>
    <property type="match status" value="1"/>
</dbReference>
<feature type="domain" description="GP-PDE" evidence="3">
    <location>
        <begin position="32"/>
        <end position="271"/>
    </location>
</feature>
<dbReference type="PROSITE" id="PS51257">
    <property type="entry name" value="PROKAR_LIPOPROTEIN"/>
    <property type="match status" value="1"/>
</dbReference>
<dbReference type="PANTHER" id="PTHR46211">
    <property type="entry name" value="GLYCEROPHOSPHORYL DIESTER PHOSPHODIESTERASE"/>
    <property type="match status" value="1"/>
</dbReference>
<dbReference type="Proteomes" id="UP000253426">
    <property type="component" value="Unassembled WGS sequence"/>
</dbReference>
<gene>
    <name evidence="4" type="ORF">DES53_102869</name>
</gene>
<evidence type="ECO:0000313" key="4">
    <source>
        <dbReference type="EMBL" id="RBP46478.1"/>
    </source>
</evidence>
<protein>
    <submittedName>
        <fullName evidence="4">Glycerophosphoryl diester phosphodiesterase</fullName>
    </submittedName>
</protein>
<dbReference type="PROSITE" id="PS51704">
    <property type="entry name" value="GP_PDE"/>
    <property type="match status" value="1"/>
</dbReference>
<dbReference type="PANTHER" id="PTHR46211:SF14">
    <property type="entry name" value="GLYCEROPHOSPHODIESTER PHOSPHODIESTERASE"/>
    <property type="match status" value="1"/>
</dbReference>
<proteinExistence type="predicted"/>
<dbReference type="RefSeq" id="WP_113957987.1">
    <property type="nucleotide sequence ID" value="NZ_QNRR01000002.1"/>
</dbReference>
<dbReference type="InterPro" id="IPR017946">
    <property type="entry name" value="PLC-like_Pdiesterase_TIM-brl"/>
</dbReference>
<accession>A0A366HTR0</accession>
<dbReference type="OrthoDB" id="384721at2"/>
<dbReference type="GO" id="GO:0008081">
    <property type="term" value="F:phosphoric diester hydrolase activity"/>
    <property type="evidence" value="ECO:0007669"/>
    <property type="project" value="InterPro"/>
</dbReference>
<dbReference type="GO" id="GO:0006629">
    <property type="term" value="P:lipid metabolic process"/>
    <property type="evidence" value="ECO:0007669"/>
    <property type="project" value="InterPro"/>
</dbReference>
<comment type="caution">
    <text evidence="4">The sequence shown here is derived from an EMBL/GenBank/DDBJ whole genome shotgun (WGS) entry which is preliminary data.</text>
</comment>
<feature type="signal peptide" evidence="2">
    <location>
        <begin position="1"/>
        <end position="27"/>
    </location>
</feature>
<dbReference type="Pfam" id="PF03009">
    <property type="entry name" value="GDPD"/>
    <property type="match status" value="1"/>
</dbReference>
<feature type="chain" id="PRO_5016751873" evidence="2">
    <location>
        <begin position="28"/>
        <end position="275"/>
    </location>
</feature>
<feature type="region of interest" description="Disordered" evidence="1">
    <location>
        <begin position="86"/>
        <end position="105"/>
    </location>
</feature>
<keyword evidence="2" id="KW-0732">Signal</keyword>
<feature type="compositionally biased region" description="Basic and acidic residues" evidence="1">
    <location>
        <begin position="94"/>
        <end position="103"/>
    </location>
</feature>
<dbReference type="AlphaFoldDB" id="A0A366HTR0"/>
<evidence type="ECO:0000256" key="2">
    <source>
        <dbReference type="SAM" id="SignalP"/>
    </source>
</evidence>
<dbReference type="PROSITE" id="PS50007">
    <property type="entry name" value="PIPLC_X_DOMAIN"/>
    <property type="match status" value="1"/>
</dbReference>
<dbReference type="InterPro" id="IPR030395">
    <property type="entry name" value="GP_PDE_dom"/>
</dbReference>
<evidence type="ECO:0000256" key="1">
    <source>
        <dbReference type="SAM" id="MobiDB-lite"/>
    </source>
</evidence>
<sequence>MKKTHPTSLFIFTAAIAACICPASLQAEEKTPFHFAHRGGAHEFEENTLYAFKSSYEKGIRGYELDVRLTKDGELVVLHDDSLDRTHHGSGPVEHMHADDARKVRSKKQNEPLLFLDTLLDYLKDKPGMYVEFEMKTSNKELYPDSAIAAYAAKLHQKVTAFVPQGSTYIFTSFDQRPLKAIKQIDANADIMLIKGGPLTPELMEAAKAIGSKRIAAKMEGTTRLAVKDAQKQGFIVTGWPGHNLKDYFLGLGLGVDAICSDVPVQVQEYIDSKK</sequence>
<evidence type="ECO:0000313" key="5">
    <source>
        <dbReference type="Proteomes" id="UP000253426"/>
    </source>
</evidence>
<reference evidence="4 5" key="1">
    <citation type="submission" date="2018-06" db="EMBL/GenBank/DDBJ databases">
        <title>Genomic Encyclopedia of Type Strains, Phase IV (KMG-IV): sequencing the most valuable type-strain genomes for metagenomic binning, comparative biology and taxonomic classification.</title>
        <authorList>
            <person name="Goeker M."/>
        </authorList>
    </citation>
    <scope>NUCLEOTIDE SEQUENCE [LARGE SCALE GENOMIC DNA]</scope>
    <source>
        <strain evidence="4 5">DSM 25532</strain>
    </source>
</reference>